<dbReference type="Gene3D" id="3.40.50.1820">
    <property type="entry name" value="alpha/beta hydrolase"/>
    <property type="match status" value="1"/>
</dbReference>
<dbReference type="EMBL" id="MQVX01000001">
    <property type="protein sequence ID" value="PQJ15971.1"/>
    <property type="molecule type" value="Genomic_DNA"/>
</dbReference>
<gene>
    <name evidence="9" type="ORF">BST99_09740</name>
</gene>
<evidence type="ECO:0000256" key="3">
    <source>
        <dbReference type="ARBA" id="ARBA00022651"/>
    </source>
</evidence>
<accession>A0A2S7T8R3</accession>
<evidence type="ECO:0000313" key="9">
    <source>
        <dbReference type="EMBL" id="PQJ15971.1"/>
    </source>
</evidence>
<dbReference type="InterPro" id="IPR003140">
    <property type="entry name" value="PLipase/COase/thioEstase"/>
</dbReference>
<dbReference type="PANTHER" id="PTHR38050">
    <property type="match status" value="1"/>
</dbReference>
<dbReference type="Pfam" id="PF02230">
    <property type="entry name" value="Abhydrolase_2"/>
    <property type="match status" value="1"/>
</dbReference>
<evidence type="ECO:0000256" key="7">
    <source>
        <dbReference type="ARBA" id="ARBA00023326"/>
    </source>
</evidence>
<dbReference type="AlphaFoldDB" id="A0A2S7T8R3"/>
<evidence type="ECO:0000256" key="4">
    <source>
        <dbReference type="ARBA" id="ARBA00022729"/>
    </source>
</evidence>
<dbReference type="PANTHER" id="PTHR38050:SF2">
    <property type="entry name" value="FERULOYL ESTERASE C-RELATED"/>
    <property type="match status" value="1"/>
</dbReference>
<evidence type="ECO:0000256" key="2">
    <source>
        <dbReference type="ARBA" id="ARBA00022525"/>
    </source>
</evidence>
<keyword evidence="6" id="KW-0119">Carbohydrate metabolism</keyword>
<evidence type="ECO:0000256" key="6">
    <source>
        <dbReference type="ARBA" id="ARBA00023277"/>
    </source>
</evidence>
<keyword evidence="2" id="KW-0964">Secreted</keyword>
<keyword evidence="7" id="KW-0624">Polysaccharide degradation</keyword>
<dbReference type="InterPro" id="IPR043595">
    <property type="entry name" value="FaeB/C/D"/>
</dbReference>
<dbReference type="Proteomes" id="UP000239366">
    <property type="component" value="Unassembled WGS sequence"/>
</dbReference>
<proteinExistence type="predicted"/>
<protein>
    <recommendedName>
        <fullName evidence="8">Phospholipase/carboxylesterase/thioesterase domain-containing protein</fullName>
    </recommendedName>
</protein>
<sequence length="274" mass="30231">MACSTSDNIQPDPEVPKGKEIKQLVVNGTTREYIVYVPENYSPTTPLPVLLSFHGLSSNMEFNYGYTKFNEIAEEENFIVVHPNGIDNKWVVYGSNNPDIDFTEALLTDLQKEYNIDTNRIYSTGMSDGGFFSFSLACGLSERIAAVASVTGSMYQPSINNCSPSRPISILQIHGTEDPIVVYSSVAALLDFWNSHNNTDNIPIVSNITDVDPDDGSTVERFEYVNGDSGVEVHHLKITGGGHQWPGYKGNMDINASLEVWNFVKAFGLDGKIE</sequence>
<keyword evidence="10" id="KW-1185">Reference proteome</keyword>
<name>A0A2S7T8R3_9FLAO</name>
<keyword evidence="5" id="KW-0378">Hydrolase</keyword>
<dbReference type="GO" id="GO:0045493">
    <property type="term" value="P:xylan catabolic process"/>
    <property type="evidence" value="ECO:0007669"/>
    <property type="project" value="UniProtKB-KW"/>
</dbReference>
<organism evidence="9 10">
    <name type="scientific">Aureicoccus marinus</name>
    <dbReference type="NCBI Taxonomy" id="754435"/>
    <lineage>
        <taxon>Bacteria</taxon>
        <taxon>Pseudomonadati</taxon>
        <taxon>Bacteroidota</taxon>
        <taxon>Flavobacteriia</taxon>
        <taxon>Flavobacteriales</taxon>
        <taxon>Flavobacteriaceae</taxon>
        <taxon>Aureicoccus</taxon>
    </lineage>
</organism>
<evidence type="ECO:0000259" key="8">
    <source>
        <dbReference type="Pfam" id="PF02230"/>
    </source>
</evidence>
<keyword evidence="3" id="KW-0858">Xylan degradation</keyword>
<reference evidence="10" key="1">
    <citation type="submission" date="2016-11" db="EMBL/GenBank/DDBJ databases">
        <title>Trade-off between light-utilization and light-protection in marine flavobacteria.</title>
        <authorList>
            <person name="Kumagai Y."/>
            <person name="Yoshizawa S."/>
            <person name="Kogure K."/>
        </authorList>
    </citation>
    <scope>NUCLEOTIDE SEQUENCE [LARGE SCALE GENOMIC DNA]</scope>
    <source>
        <strain evidence="10">SG-18</strain>
    </source>
</reference>
<dbReference type="GO" id="GO:0005576">
    <property type="term" value="C:extracellular region"/>
    <property type="evidence" value="ECO:0007669"/>
    <property type="project" value="UniProtKB-SubCell"/>
</dbReference>
<dbReference type="SUPFAM" id="SSF53474">
    <property type="entry name" value="alpha/beta-Hydrolases"/>
    <property type="match status" value="1"/>
</dbReference>
<keyword evidence="4" id="KW-0732">Signal</keyword>
<evidence type="ECO:0000256" key="5">
    <source>
        <dbReference type="ARBA" id="ARBA00022801"/>
    </source>
</evidence>
<evidence type="ECO:0000313" key="10">
    <source>
        <dbReference type="Proteomes" id="UP000239366"/>
    </source>
</evidence>
<feature type="domain" description="Phospholipase/carboxylesterase/thioesterase" evidence="8">
    <location>
        <begin position="106"/>
        <end position="198"/>
    </location>
</feature>
<comment type="caution">
    <text evidence="9">The sequence shown here is derived from an EMBL/GenBank/DDBJ whole genome shotgun (WGS) entry which is preliminary data.</text>
</comment>
<evidence type="ECO:0000256" key="1">
    <source>
        <dbReference type="ARBA" id="ARBA00004613"/>
    </source>
</evidence>
<dbReference type="GO" id="GO:0030600">
    <property type="term" value="F:feruloyl esterase activity"/>
    <property type="evidence" value="ECO:0007669"/>
    <property type="project" value="InterPro"/>
</dbReference>
<comment type="subcellular location">
    <subcellularLocation>
        <location evidence="1">Secreted</location>
    </subcellularLocation>
</comment>
<dbReference type="InterPro" id="IPR029058">
    <property type="entry name" value="AB_hydrolase_fold"/>
</dbReference>